<dbReference type="EMBL" id="KQ483881">
    <property type="protein sequence ID" value="KYP39798.1"/>
    <property type="molecule type" value="Genomic_DNA"/>
</dbReference>
<organism evidence="2 3">
    <name type="scientific">Cajanus cajan</name>
    <name type="common">Pigeon pea</name>
    <name type="synonym">Cajanus indicus</name>
    <dbReference type="NCBI Taxonomy" id="3821"/>
    <lineage>
        <taxon>Eukaryota</taxon>
        <taxon>Viridiplantae</taxon>
        <taxon>Streptophyta</taxon>
        <taxon>Embryophyta</taxon>
        <taxon>Tracheophyta</taxon>
        <taxon>Spermatophyta</taxon>
        <taxon>Magnoliopsida</taxon>
        <taxon>eudicotyledons</taxon>
        <taxon>Gunneridae</taxon>
        <taxon>Pentapetalae</taxon>
        <taxon>rosids</taxon>
        <taxon>fabids</taxon>
        <taxon>Fabales</taxon>
        <taxon>Fabaceae</taxon>
        <taxon>Papilionoideae</taxon>
        <taxon>50 kb inversion clade</taxon>
        <taxon>NPAAA clade</taxon>
        <taxon>indigoferoid/millettioid clade</taxon>
        <taxon>Phaseoleae</taxon>
        <taxon>Cajanus</taxon>
    </lineage>
</organism>
<evidence type="ECO:0000256" key="1">
    <source>
        <dbReference type="SAM" id="Phobius"/>
    </source>
</evidence>
<sequence length="51" mass="5947">MKNRESAARSRARKQENIASFNVVFLFLSLSFFFLILFCFFSSFFGVGLRV</sequence>
<dbReference type="Gramene" id="C.cajan_39724.t">
    <property type="protein sequence ID" value="C.cajan_39724.t.cds1"/>
    <property type="gene ID" value="C.cajan_39724"/>
</dbReference>
<keyword evidence="3" id="KW-1185">Reference proteome</keyword>
<evidence type="ECO:0000313" key="3">
    <source>
        <dbReference type="Proteomes" id="UP000075243"/>
    </source>
</evidence>
<evidence type="ECO:0000313" key="2">
    <source>
        <dbReference type="EMBL" id="KYP39798.1"/>
    </source>
</evidence>
<keyword evidence="1" id="KW-0472">Membrane</keyword>
<dbReference type="GO" id="GO:0003700">
    <property type="term" value="F:DNA-binding transcription factor activity"/>
    <property type="evidence" value="ECO:0007669"/>
    <property type="project" value="InterPro"/>
</dbReference>
<keyword evidence="1" id="KW-1133">Transmembrane helix</keyword>
<evidence type="ECO:0008006" key="4">
    <source>
        <dbReference type="Google" id="ProtNLM"/>
    </source>
</evidence>
<proteinExistence type="predicted"/>
<dbReference type="AlphaFoldDB" id="A0A151RAY5"/>
<keyword evidence="1" id="KW-0812">Transmembrane</keyword>
<dbReference type="Proteomes" id="UP000075243">
    <property type="component" value="Unassembled WGS sequence"/>
</dbReference>
<accession>A0A151RAY5</accession>
<reference evidence="2" key="1">
    <citation type="journal article" date="2012" name="Nat. Biotechnol.">
        <title>Draft genome sequence of pigeonpea (Cajanus cajan), an orphan legume crop of resource-poor farmers.</title>
        <authorList>
            <person name="Varshney R.K."/>
            <person name="Chen W."/>
            <person name="Li Y."/>
            <person name="Bharti A.K."/>
            <person name="Saxena R.K."/>
            <person name="Schlueter J.A."/>
            <person name="Donoghue M.T."/>
            <person name="Azam S."/>
            <person name="Fan G."/>
            <person name="Whaley A.M."/>
            <person name="Farmer A.D."/>
            <person name="Sheridan J."/>
            <person name="Iwata A."/>
            <person name="Tuteja R."/>
            <person name="Penmetsa R.V."/>
            <person name="Wu W."/>
            <person name="Upadhyaya H.D."/>
            <person name="Yang S.P."/>
            <person name="Shah T."/>
            <person name="Saxena K.B."/>
            <person name="Michael T."/>
            <person name="McCombie W.R."/>
            <person name="Yang B."/>
            <person name="Zhang G."/>
            <person name="Yang H."/>
            <person name="Wang J."/>
            <person name="Spillane C."/>
            <person name="Cook D.R."/>
            <person name="May G.D."/>
            <person name="Xu X."/>
            <person name="Jackson S.A."/>
        </authorList>
    </citation>
    <scope>NUCLEOTIDE SEQUENCE [LARGE SCALE GENOMIC DNA]</scope>
</reference>
<feature type="transmembrane region" description="Helical" evidence="1">
    <location>
        <begin position="21"/>
        <end position="45"/>
    </location>
</feature>
<dbReference type="SUPFAM" id="SSF57959">
    <property type="entry name" value="Leucine zipper domain"/>
    <property type="match status" value="1"/>
</dbReference>
<protein>
    <recommendedName>
        <fullName evidence="4">BZIP domain-containing protein</fullName>
    </recommendedName>
</protein>
<name>A0A151RAY5_CAJCA</name>
<gene>
    <name evidence="2" type="ORF">KK1_038890</name>
</gene>
<dbReference type="InterPro" id="IPR046347">
    <property type="entry name" value="bZIP_sf"/>
</dbReference>